<protein>
    <submittedName>
        <fullName evidence="1">PDIA4 protein</fullName>
    </submittedName>
</protein>
<name>A0A812XAI8_SYMPI</name>
<dbReference type="EMBL" id="CAJNIZ010045405">
    <property type="protein sequence ID" value="CAE7719218.1"/>
    <property type="molecule type" value="Genomic_DNA"/>
</dbReference>
<dbReference type="Proteomes" id="UP000649617">
    <property type="component" value="Unassembled WGS sequence"/>
</dbReference>
<reference evidence="1" key="1">
    <citation type="submission" date="2021-02" db="EMBL/GenBank/DDBJ databases">
        <authorList>
            <person name="Dougan E. K."/>
            <person name="Rhodes N."/>
            <person name="Thang M."/>
            <person name="Chan C."/>
        </authorList>
    </citation>
    <scope>NUCLEOTIDE SEQUENCE</scope>
</reference>
<dbReference type="OrthoDB" id="72053at2759"/>
<evidence type="ECO:0000313" key="2">
    <source>
        <dbReference type="Proteomes" id="UP000649617"/>
    </source>
</evidence>
<feature type="non-terminal residue" evidence="1">
    <location>
        <position position="1"/>
    </location>
</feature>
<accession>A0A812XAI8</accession>
<gene>
    <name evidence="1" type="primary">PDIA4</name>
    <name evidence="1" type="ORF">SPIL2461_LOCUS20466</name>
</gene>
<sequence>DVPVGIVESASPGLLKSLGSEGKKLPCVVLLRSFDFEEKALVFTPESSWPNSFGPLTSWIAAKRVPALIPGSEQTEKFFLQDIDPGNALVLYFGEDENLRRDLHELAVSFGKDKKLKWVHLKSGQFSESLGKNVLAAGLGAVAVQLFSGLAPSRAAWTWTLSIPTDGGFSCQEGNTITGNSSSTAADFDCTVVPDDGKTCDVTKISMLCSDSEGGKQNFMPLDGMCIDNVAFAESNNMTPDTLSWSQVPVCTNATATTSGAAAGTMMACTTAAFLTGVIF</sequence>
<organism evidence="1 2">
    <name type="scientific">Symbiodinium pilosum</name>
    <name type="common">Dinoflagellate</name>
    <dbReference type="NCBI Taxonomy" id="2952"/>
    <lineage>
        <taxon>Eukaryota</taxon>
        <taxon>Sar</taxon>
        <taxon>Alveolata</taxon>
        <taxon>Dinophyceae</taxon>
        <taxon>Suessiales</taxon>
        <taxon>Symbiodiniaceae</taxon>
        <taxon>Symbiodinium</taxon>
    </lineage>
</organism>
<evidence type="ECO:0000313" key="1">
    <source>
        <dbReference type="EMBL" id="CAE7719218.1"/>
    </source>
</evidence>
<keyword evidence="2" id="KW-1185">Reference proteome</keyword>
<proteinExistence type="predicted"/>
<comment type="caution">
    <text evidence="1">The sequence shown here is derived from an EMBL/GenBank/DDBJ whole genome shotgun (WGS) entry which is preliminary data.</text>
</comment>
<dbReference type="AlphaFoldDB" id="A0A812XAI8"/>